<gene>
    <name evidence="2" type="ORF">ERJ70_10330</name>
</gene>
<keyword evidence="1" id="KW-0732">Signal</keyword>
<evidence type="ECO:0000313" key="2">
    <source>
        <dbReference type="EMBL" id="QTM99662.1"/>
    </source>
</evidence>
<name>A0ABX7VRV2_9BACI</name>
<proteinExistence type="predicted"/>
<feature type="chain" id="PRO_5045934118" description="ABC transporter periplasmic binding protein yphF" evidence="1">
    <location>
        <begin position="23"/>
        <end position="243"/>
    </location>
</feature>
<feature type="signal peptide" evidence="1">
    <location>
        <begin position="1"/>
        <end position="22"/>
    </location>
</feature>
<sequence length="243" mass="27879">MKWFMAVGLMVMALLLSGCLYPNDQLTKNQVPNEVQLQTIQQAVTQYREDNQGLVPIKTKPSDTPIFQKYLLDFTALKQGGYISSIPGTAFENGGIYQYVLINPEENPQVKLIDLRIAQQVRTVRRQVDLYRDEHLYPPFGEQIADGIYQINFDKLGMEEKPQLQSPYSQKNLSLVMDVNGEVYVDYRPDLYEAIKSYEHSFENGDDIRYILPENTPFVPAYSLPYTIEGEEPVFTTELTTAE</sequence>
<dbReference type="PROSITE" id="PS51257">
    <property type="entry name" value="PROKAR_LIPOPROTEIN"/>
    <property type="match status" value="1"/>
</dbReference>
<reference evidence="2 3" key="1">
    <citation type="submission" date="2019-12" db="EMBL/GenBank/DDBJ databases">
        <title>The whole genome sequencing of a strain isolated from a Mars analog, Dalangtan Playa.</title>
        <authorList>
            <person name="Huang T."/>
        </authorList>
    </citation>
    <scope>NUCLEOTIDE SEQUENCE [LARGE SCALE GENOMIC DNA]</scope>
    <source>
        <strain evidence="2 3">DP4-553-S</strain>
    </source>
</reference>
<dbReference type="Proteomes" id="UP000665043">
    <property type="component" value="Chromosome"/>
</dbReference>
<accession>A0ABX7VRV2</accession>
<evidence type="ECO:0008006" key="4">
    <source>
        <dbReference type="Google" id="ProtNLM"/>
    </source>
</evidence>
<dbReference type="RefSeq" id="WP_209364832.1">
    <property type="nucleotide sequence ID" value="NZ_CP046956.1"/>
</dbReference>
<dbReference type="EMBL" id="CP046956">
    <property type="protein sequence ID" value="QTM99662.1"/>
    <property type="molecule type" value="Genomic_DNA"/>
</dbReference>
<protein>
    <recommendedName>
        <fullName evidence="4">ABC transporter periplasmic binding protein yphF</fullName>
    </recommendedName>
</protein>
<organism evidence="2 3">
    <name type="scientific">Sediminibacillus dalangtanensis</name>
    <dbReference type="NCBI Taxonomy" id="2729421"/>
    <lineage>
        <taxon>Bacteria</taxon>
        <taxon>Bacillati</taxon>
        <taxon>Bacillota</taxon>
        <taxon>Bacilli</taxon>
        <taxon>Bacillales</taxon>
        <taxon>Bacillaceae</taxon>
        <taxon>Sediminibacillus</taxon>
    </lineage>
</organism>
<keyword evidence="3" id="KW-1185">Reference proteome</keyword>
<evidence type="ECO:0000256" key="1">
    <source>
        <dbReference type="SAM" id="SignalP"/>
    </source>
</evidence>
<evidence type="ECO:0000313" key="3">
    <source>
        <dbReference type="Proteomes" id="UP000665043"/>
    </source>
</evidence>